<keyword evidence="3" id="KW-0249">Electron transport</keyword>
<dbReference type="OrthoDB" id="9816402at2"/>
<evidence type="ECO:0000313" key="8">
    <source>
        <dbReference type="EMBL" id="OBV39651.1"/>
    </source>
</evidence>
<feature type="compositionally biased region" description="Low complexity" evidence="4">
    <location>
        <begin position="13"/>
        <end position="26"/>
    </location>
</feature>
<dbReference type="PROSITE" id="PS51384">
    <property type="entry name" value="FAD_FR"/>
    <property type="match status" value="1"/>
</dbReference>
<keyword evidence="3" id="KW-0813">Transport</keyword>
<dbReference type="InterPro" id="IPR005625">
    <property type="entry name" value="PepSY-ass_TM"/>
</dbReference>
<evidence type="ECO:0000313" key="9">
    <source>
        <dbReference type="Proteomes" id="UP000092713"/>
    </source>
</evidence>
<dbReference type="PANTHER" id="PTHR34219">
    <property type="entry name" value="IRON-REGULATED INNER MEMBRANE PROTEIN-RELATED"/>
    <property type="match status" value="1"/>
</dbReference>
<evidence type="ECO:0000259" key="6">
    <source>
        <dbReference type="PROSITE" id="PS50902"/>
    </source>
</evidence>
<dbReference type="PROSITE" id="PS50902">
    <property type="entry name" value="FLAVODOXIN_LIKE"/>
    <property type="match status" value="1"/>
</dbReference>
<evidence type="ECO:0000256" key="4">
    <source>
        <dbReference type="SAM" id="MobiDB-lite"/>
    </source>
</evidence>
<dbReference type="Pfam" id="PF03929">
    <property type="entry name" value="PepSY_TM"/>
    <property type="match status" value="1"/>
</dbReference>
<feature type="domain" description="FAD-binding FR-type" evidence="7">
    <location>
        <begin position="586"/>
        <end position="711"/>
    </location>
</feature>
<dbReference type="AlphaFoldDB" id="A0A1A7C148"/>
<organism evidence="8 9">
    <name type="scientific">Janthinobacterium psychrotolerans</name>
    <dbReference type="NCBI Taxonomy" id="1747903"/>
    <lineage>
        <taxon>Bacteria</taxon>
        <taxon>Pseudomonadati</taxon>
        <taxon>Pseudomonadota</taxon>
        <taxon>Betaproteobacteria</taxon>
        <taxon>Burkholderiales</taxon>
        <taxon>Oxalobacteraceae</taxon>
        <taxon>Janthinobacterium</taxon>
    </lineage>
</organism>
<keyword evidence="8" id="KW-0560">Oxidoreductase</keyword>
<keyword evidence="2" id="KW-0288">FMN</keyword>
<dbReference type="GO" id="GO:0010181">
    <property type="term" value="F:FMN binding"/>
    <property type="evidence" value="ECO:0007669"/>
    <property type="project" value="InterPro"/>
</dbReference>
<gene>
    <name evidence="8" type="ORF">ASR47_101140</name>
</gene>
<dbReference type="InterPro" id="IPR001094">
    <property type="entry name" value="Flavdoxin-like"/>
</dbReference>
<dbReference type="RefSeq" id="WP_082988848.1">
    <property type="nucleotide sequence ID" value="NZ_LOCQ01000052.1"/>
</dbReference>
<dbReference type="CDD" id="cd06200">
    <property type="entry name" value="SiR_like1"/>
    <property type="match status" value="1"/>
</dbReference>
<evidence type="ECO:0000256" key="2">
    <source>
        <dbReference type="ARBA" id="ARBA00022643"/>
    </source>
</evidence>
<evidence type="ECO:0000256" key="3">
    <source>
        <dbReference type="ARBA" id="ARBA00022982"/>
    </source>
</evidence>
<dbReference type="Pfam" id="PF00258">
    <property type="entry name" value="Flavodoxin_1"/>
    <property type="match status" value="1"/>
</dbReference>
<dbReference type="InterPro" id="IPR039261">
    <property type="entry name" value="FNR_nucleotide-bd"/>
</dbReference>
<sequence>MSTPTIAAPPAPRASTPSPSAPLPRAGARQRNATRRSWPGWKQVWFQLHWFIGITAGTVLMIIGLSGATISFKDELLDLMNPGVRHVAVETRATLTPGQLASMAAAEHGQRVASVTVYAEPGAAPRVLFAPKAGERRGESIYVHPYTGATRPALQGAGFFEWTESLHRWLLLPREPGRQVLGALALCLLGLALSGLYLRWPRRPLDWRTWLTFDPALKGRSFLWNLHAVIGTWCLVVYVMLTLTGMYWAYDFVRDHIDAWAGKPPRTAQAPAKPGQAREKKPQAAPVVIDTTVAWNAFRQRAGAWTLATVRMPSRAGEAVQFTWLAADAPHDRARSTMAILPADGQITEDKPYGQQGTGSRLVSVIYPLHMGTYFGLPGRIIVTVASLCMPLFGITGWMLYLGRRKAKRAVAAQRAMLGAGAQGAHVSALPTLVAYASQSGQAERLALESARALQQAGVPVDVQSLDQLTPSQLSQYERALIVASTFGEGEAPDGARRFARLLGDSKAPELRRLNFGLLALGDRHYTEFCGFGHALDARLRALGATALFPLIEVDKHDAQSLADWSQALARASGSPIDAIGHQEAASYDAWTLTRRVLLNAGSQGGALYEIGLSRPTGRQWEAGALAEIIACNIDGSEGLDAGGSAPHAPRSYSLASMPQDGELQLLVRQERHQGDTNGGYGVASGWLTQFAPIGSAIRLRLQANPAFAPALTDVPCIYIGNGSGLAGLRSHLRARRQAGLARNWLLFGERQRSVDSVCAQELEAWLQEGHLARLDRTFSRDGEPREYVQDRLRSAADELHAWLRDGAIIYVCGNLQGMAAGVDAVLLDALGQDGLDALRAQGRYRRDVY</sequence>
<dbReference type="InterPro" id="IPR008254">
    <property type="entry name" value="Flavodoxin/NO_synth"/>
</dbReference>
<dbReference type="InterPro" id="IPR001709">
    <property type="entry name" value="Flavoprot_Pyr_Nucl_cyt_Rdtase"/>
</dbReference>
<dbReference type="PANTHER" id="PTHR34219:SF3">
    <property type="entry name" value="BLL7967 PROTEIN"/>
    <property type="match status" value="1"/>
</dbReference>
<keyword evidence="9" id="KW-1185">Reference proteome</keyword>
<proteinExistence type="predicted"/>
<dbReference type="Proteomes" id="UP000092713">
    <property type="component" value="Unassembled WGS sequence"/>
</dbReference>
<feature type="region of interest" description="Disordered" evidence="4">
    <location>
        <begin position="1"/>
        <end position="35"/>
    </location>
</feature>
<dbReference type="Gene3D" id="3.40.50.80">
    <property type="entry name" value="Nucleotide-binding domain of ferredoxin-NADP reductase (FNR) module"/>
    <property type="match status" value="1"/>
</dbReference>
<dbReference type="InterPro" id="IPR029039">
    <property type="entry name" value="Flavoprotein-like_sf"/>
</dbReference>
<dbReference type="SUPFAM" id="SSF63380">
    <property type="entry name" value="Riboflavin synthase domain-like"/>
    <property type="match status" value="1"/>
</dbReference>
<dbReference type="EC" id="1.8.1.2" evidence="8"/>
<evidence type="ECO:0000259" key="7">
    <source>
        <dbReference type="PROSITE" id="PS51384"/>
    </source>
</evidence>
<keyword evidence="1" id="KW-0285">Flavoprotein</keyword>
<dbReference type="PRINTS" id="PR00371">
    <property type="entry name" value="FPNCR"/>
</dbReference>
<keyword evidence="5" id="KW-0812">Transmembrane</keyword>
<dbReference type="Gene3D" id="2.40.30.10">
    <property type="entry name" value="Translation factors"/>
    <property type="match status" value="1"/>
</dbReference>
<feature type="transmembrane region" description="Helical" evidence="5">
    <location>
        <begin position="44"/>
        <end position="72"/>
    </location>
</feature>
<dbReference type="GO" id="GO:0004783">
    <property type="term" value="F:sulfite reductase (NADPH) activity"/>
    <property type="evidence" value="ECO:0007669"/>
    <property type="project" value="UniProtKB-EC"/>
</dbReference>
<keyword evidence="5" id="KW-0472">Membrane</keyword>
<feature type="transmembrane region" description="Helical" evidence="5">
    <location>
        <begin position="221"/>
        <end position="250"/>
    </location>
</feature>
<evidence type="ECO:0000256" key="1">
    <source>
        <dbReference type="ARBA" id="ARBA00022630"/>
    </source>
</evidence>
<comment type="caution">
    <text evidence="8">The sequence shown here is derived from an EMBL/GenBank/DDBJ whole genome shotgun (WGS) entry which is preliminary data.</text>
</comment>
<feature type="transmembrane region" description="Helical" evidence="5">
    <location>
        <begin position="180"/>
        <end position="200"/>
    </location>
</feature>
<dbReference type="SUPFAM" id="SSF52218">
    <property type="entry name" value="Flavoproteins"/>
    <property type="match status" value="1"/>
</dbReference>
<dbReference type="InterPro" id="IPR017938">
    <property type="entry name" value="Riboflavin_synthase-like_b-brl"/>
</dbReference>
<accession>A0A1A7C148</accession>
<dbReference type="InterPro" id="IPR017927">
    <property type="entry name" value="FAD-bd_FR_type"/>
</dbReference>
<dbReference type="PRINTS" id="PR00369">
    <property type="entry name" value="FLAVODOXIN"/>
</dbReference>
<feature type="domain" description="Flavodoxin-like" evidence="6">
    <location>
        <begin position="432"/>
        <end position="570"/>
    </location>
</feature>
<evidence type="ECO:0000256" key="5">
    <source>
        <dbReference type="SAM" id="Phobius"/>
    </source>
</evidence>
<dbReference type="PATRIC" id="fig|1747903.4.peg.3256"/>
<feature type="region of interest" description="Disordered" evidence="4">
    <location>
        <begin position="264"/>
        <end position="283"/>
    </location>
</feature>
<dbReference type="SUPFAM" id="SSF52343">
    <property type="entry name" value="Ferredoxin reductase-like, C-terminal NADP-linked domain"/>
    <property type="match status" value="1"/>
</dbReference>
<feature type="transmembrane region" description="Helical" evidence="5">
    <location>
        <begin position="381"/>
        <end position="401"/>
    </location>
</feature>
<reference evidence="8 9" key="1">
    <citation type="submission" date="2016-04" db="EMBL/GenBank/DDBJ databases">
        <title>Draft genome sequence of Janthinobacterium psychrotolerans sp. nov., isolated from freshwater sediments in Denmark.</title>
        <authorList>
            <person name="Gong X."/>
            <person name="Skrivergaard S."/>
            <person name="Korsgaard B.S."/>
            <person name="Schreiber L."/>
            <person name="Marshall I.P."/>
            <person name="Finster K."/>
            <person name="Schramm A."/>
        </authorList>
    </citation>
    <scope>NUCLEOTIDE SEQUENCE [LARGE SCALE GENOMIC DNA]</scope>
    <source>
        <strain evidence="8 9">S3-2</strain>
    </source>
</reference>
<protein>
    <submittedName>
        <fullName evidence="8">Sulfite reductase (NADPH) flavoprotein alpha-component</fullName>
        <ecNumber evidence="8">1.8.1.2</ecNumber>
    </submittedName>
</protein>
<keyword evidence="5" id="KW-1133">Transmembrane helix</keyword>
<name>A0A1A7C148_9BURK</name>
<dbReference type="STRING" id="1747903.ASR47_101140"/>
<dbReference type="Gene3D" id="3.40.50.360">
    <property type="match status" value="1"/>
</dbReference>
<dbReference type="EMBL" id="LOCQ01000052">
    <property type="protein sequence ID" value="OBV39651.1"/>
    <property type="molecule type" value="Genomic_DNA"/>
</dbReference>